<evidence type="ECO:0000313" key="1">
    <source>
        <dbReference type="EMBL" id="JAE14845.1"/>
    </source>
</evidence>
<dbReference type="AlphaFoldDB" id="A0A0A9FPU8"/>
<reference evidence="1" key="1">
    <citation type="submission" date="2014-09" db="EMBL/GenBank/DDBJ databases">
        <authorList>
            <person name="Magalhaes I.L.F."/>
            <person name="Oliveira U."/>
            <person name="Santos F.R."/>
            <person name="Vidigal T.H.D.A."/>
            <person name="Brescovit A.D."/>
            <person name="Santos A.J."/>
        </authorList>
    </citation>
    <scope>NUCLEOTIDE SEQUENCE</scope>
    <source>
        <tissue evidence="1">Shoot tissue taken approximately 20 cm above the soil surface</tissue>
    </source>
</reference>
<reference evidence="1" key="2">
    <citation type="journal article" date="2015" name="Data Brief">
        <title>Shoot transcriptome of the giant reed, Arundo donax.</title>
        <authorList>
            <person name="Barrero R.A."/>
            <person name="Guerrero F.D."/>
            <person name="Moolhuijzen P."/>
            <person name="Goolsby J.A."/>
            <person name="Tidwell J."/>
            <person name="Bellgard S.E."/>
            <person name="Bellgard M.I."/>
        </authorList>
    </citation>
    <scope>NUCLEOTIDE SEQUENCE</scope>
    <source>
        <tissue evidence="1">Shoot tissue taken approximately 20 cm above the soil surface</tissue>
    </source>
</reference>
<dbReference type="EMBL" id="GBRH01183051">
    <property type="protein sequence ID" value="JAE14845.1"/>
    <property type="molecule type" value="Transcribed_RNA"/>
</dbReference>
<sequence>MMLSSRSFLPEVRSLFPSRQNINASLRRRECGKRSIESYSPDNVEAIACFDASSINSGNFSIS</sequence>
<protein>
    <submittedName>
        <fullName evidence="1">Uncharacterized protein</fullName>
    </submittedName>
</protein>
<name>A0A0A9FPU8_ARUDO</name>
<accession>A0A0A9FPU8</accession>
<proteinExistence type="predicted"/>
<organism evidence="1">
    <name type="scientific">Arundo donax</name>
    <name type="common">Giant reed</name>
    <name type="synonym">Donax arundinaceus</name>
    <dbReference type="NCBI Taxonomy" id="35708"/>
    <lineage>
        <taxon>Eukaryota</taxon>
        <taxon>Viridiplantae</taxon>
        <taxon>Streptophyta</taxon>
        <taxon>Embryophyta</taxon>
        <taxon>Tracheophyta</taxon>
        <taxon>Spermatophyta</taxon>
        <taxon>Magnoliopsida</taxon>
        <taxon>Liliopsida</taxon>
        <taxon>Poales</taxon>
        <taxon>Poaceae</taxon>
        <taxon>PACMAD clade</taxon>
        <taxon>Arundinoideae</taxon>
        <taxon>Arundineae</taxon>
        <taxon>Arundo</taxon>
    </lineage>
</organism>